<dbReference type="AlphaFoldDB" id="A0A5B6UJ70"/>
<name>A0A5B6UJ70_9ROSI</name>
<feature type="transmembrane region" description="Helical" evidence="1">
    <location>
        <begin position="7"/>
        <end position="28"/>
    </location>
</feature>
<protein>
    <submittedName>
        <fullName evidence="2">Serine/threonine-protein kinase AFC2-like isoform X1</fullName>
    </submittedName>
</protein>
<reference evidence="3" key="1">
    <citation type="journal article" date="2019" name="Plant Biotechnol. J.">
        <title>Genome sequencing of the Australian wild diploid species Gossypium australe highlights disease resistance and delayed gland morphogenesis.</title>
        <authorList>
            <person name="Cai Y."/>
            <person name="Cai X."/>
            <person name="Wang Q."/>
            <person name="Wang P."/>
            <person name="Zhang Y."/>
            <person name="Cai C."/>
            <person name="Xu Y."/>
            <person name="Wang K."/>
            <person name="Zhou Z."/>
            <person name="Wang C."/>
            <person name="Geng S."/>
            <person name="Li B."/>
            <person name="Dong Q."/>
            <person name="Hou Y."/>
            <person name="Wang H."/>
            <person name="Ai P."/>
            <person name="Liu Z."/>
            <person name="Yi F."/>
            <person name="Sun M."/>
            <person name="An G."/>
            <person name="Cheng J."/>
            <person name="Zhang Y."/>
            <person name="Shi Q."/>
            <person name="Xie Y."/>
            <person name="Shi X."/>
            <person name="Chang Y."/>
            <person name="Huang F."/>
            <person name="Chen Y."/>
            <person name="Hong S."/>
            <person name="Mi L."/>
            <person name="Sun Q."/>
            <person name="Zhang L."/>
            <person name="Zhou B."/>
            <person name="Peng R."/>
            <person name="Zhang X."/>
            <person name="Liu F."/>
        </authorList>
    </citation>
    <scope>NUCLEOTIDE SEQUENCE [LARGE SCALE GENOMIC DNA]</scope>
    <source>
        <strain evidence="3">cv. PA1801</strain>
    </source>
</reference>
<evidence type="ECO:0000313" key="3">
    <source>
        <dbReference type="Proteomes" id="UP000325315"/>
    </source>
</evidence>
<dbReference type="EMBL" id="SMMG02000011">
    <property type="protein sequence ID" value="KAA3456906.1"/>
    <property type="molecule type" value="Genomic_DNA"/>
</dbReference>
<gene>
    <name evidence="2" type="ORF">EPI10_003647</name>
</gene>
<accession>A0A5B6UJ70</accession>
<sequence>MGSFLAVVCKYGTGLTIVTIFVLCLRSLDQAYTIFYAKTIIAHFPLILSVRLADNYWNV</sequence>
<organism evidence="2 3">
    <name type="scientific">Gossypium australe</name>
    <dbReference type="NCBI Taxonomy" id="47621"/>
    <lineage>
        <taxon>Eukaryota</taxon>
        <taxon>Viridiplantae</taxon>
        <taxon>Streptophyta</taxon>
        <taxon>Embryophyta</taxon>
        <taxon>Tracheophyta</taxon>
        <taxon>Spermatophyta</taxon>
        <taxon>Magnoliopsida</taxon>
        <taxon>eudicotyledons</taxon>
        <taxon>Gunneridae</taxon>
        <taxon>Pentapetalae</taxon>
        <taxon>rosids</taxon>
        <taxon>malvids</taxon>
        <taxon>Malvales</taxon>
        <taxon>Malvaceae</taxon>
        <taxon>Malvoideae</taxon>
        <taxon>Gossypium</taxon>
    </lineage>
</organism>
<keyword evidence="1" id="KW-0472">Membrane</keyword>
<dbReference type="OrthoDB" id="283111at2759"/>
<keyword evidence="3" id="KW-1185">Reference proteome</keyword>
<keyword evidence="1" id="KW-0812">Transmembrane</keyword>
<evidence type="ECO:0000256" key="1">
    <source>
        <dbReference type="SAM" id="Phobius"/>
    </source>
</evidence>
<keyword evidence="1" id="KW-1133">Transmembrane helix</keyword>
<keyword evidence="2" id="KW-0808">Transferase</keyword>
<dbReference type="Proteomes" id="UP000325315">
    <property type="component" value="Unassembled WGS sequence"/>
</dbReference>
<proteinExistence type="predicted"/>
<comment type="caution">
    <text evidence="2">The sequence shown here is derived from an EMBL/GenBank/DDBJ whole genome shotgun (WGS) entry which is preliminary data.</text>
</comment>
<feature type="transmembrane region" description="Helical" evidence="1">
    <location>
        <begin position="34"/>
        <end position="53"/>
    </location>
</feature>
<keyword evidence="2" id="KW-0418">Kinase</keyword>
<dbReference type="GO" id="GO:0016301">
    <property type="term" value="F:kinase activity"/>
    <property type="evidence" value="ECO:0007669"/>
    <property type="project" value="UniProtKB-KW"/>
</dbReference>
<evidence type="ECO:0000313" key="2">
    <source>
        <dbReference type="EMBL" id="KAA3456906.1"/>
    </source>
</evidence>